<name>A0A6J7CN50_9ZZZZ</name>
<dbReference type="PROSITE" id="PS51898">
    <property type="entry name" value="TYR_RECOMBINASE"/>
    <property type="match status" value="1"/>
</dbReference>
<evidence type="ECO:0000256" key="2">
    <source>
        <dbReference type="ARBA" id="ARBA00023125"/>
    </source>
</evidence>
<dbReference type="Gene3D" id="1.10.443.10">
    <property type="entry name" value="Intergrase catalytic core"/>
    <property type="match status" value="1"/>
</dbReference>
<evidence type="ECO:0000256" key="1">
    <source>
        <dbReference type="ARBA" id="ARBA00022908"/>
    </source>
</evidence>
<evidence type="ECO:0000259" key="4">
    <source>
        <dbReference type="PROSITE" id="PS51898"/>
    </source>
</evidence>
<protein>
    <submittedName>
        <fullName evidence="6">Unannotated protein</fullName>
    </submittedName>
</protein>
<reference evidence="6" key="1">
    <citation type="submission" date="2020-05" db="EMBL/GenBank/DDBJ databases">
        <authorList>
            <person name="Chiriac C."/>
            <person name="Salcher M."/>
            <person name="Ghai R."/>
            <person name="Kavagutti S V."/>
        </authorList>
    </citation>
    <scope>NUCLEOTIDE SEQUENCE</scope>
</reference>
<sequence length="382" mass="43254">MKVRNGITYRGKSWSYVMRVIDPKTGKSKPTWVSGFDTRESAELARDEARLAKRKRIYVPPTSRTVGEFLTTWLHEIHRPQLKVSSYESYEKLVRNYIIPGLGNIRLCDLRPSHIQSFYTETLSKPGVSGKPINARTVAYAGAILKKSLRYAVEVEGALPFNPASRVPLVRTNPKRNEVWTRNDLAVFLNEIKSHRLSFFFRLSAYTGARRGELLALRWADLEGKHLNISKSRVGLNRGVSETDTTKGGNGGKRRVRLDDETLELFIAHRKRQIEERLVMGSAYSETGYVFTREDGLPITADHVTHLFLKFSKLAGLRVIRLHDLRHLHATELLRLGEPLHVVANRLGHKDAMVTATIYAHVTDEQAESASDTFANGVRLAN</sequence>
<accession>A0A6J7CN50</accession>
<dbReference type="PANTHER" id="PTHR30349:SF41">
    <property type="entry name" value="INTEGRASE_RECOMBINASE PROTEIN MJ0367-RELATED"/>
    <property type="match status" value="1"/>
</dbReference>
<dbReference type="InterPro" id="IPR011010">
    <property type="entry name" value="DNA_brk_join_enz"/>
</dbReference>
<dbReference type="PANTHER" id="PTHR30349">
    <property type="entry name" value="PHAGE INTEGRASE-RELATED"/>
    <property type="match status" value="1"/>
</dbReference>
<dbReference type="InterPro" id="IPR010998">
    <property type="entry name" value="Integrase_recombinase_N"/>
</dbReference>
<dbReference type="InterPro" id="IPR013762">
    <property type="entry name" value="Integrase-like_cat_sf"/>
</dbReference>
<evidence type="ECO:0000259" key="5">
    <source>
        <dbReference type="PROSITE" id="PS51900"/>
    </source>
</evidence>
<evidence type="ECO:0000313" key="6">
    <source>
        <dbReference type="EMBL" id="CAB4859200.1"/>
    </source>
</evidence>
<proteinExistence type="predicted"/>
<dbReference type="GO" id="GO:0015074">
    <property type="term" value="P:DNA integration"/>
    <property type="evidence" value="ECO:0007669"/>
    <property type="project" value="UniProtKB-KW"/>
</dbReference>
<feature type="domain" description="Tyr recombinase" evidence="4">
    <location>
        <begin position="175"/>
        <end position="372"/>
    </location>
</feature>
<dbReference type="GO" id="GO:0006310">
    <property type="term" value="P:DNA recombination"/>
    <property type="evidence" value="ECO:0007669"/>
    <property type="project" value="UniProtKB-KW"/>
</dbReference>
<dbReference type="InterPro" id="IPR044068">
    <property type="entry name" value="CB"/>
</dbReference>
<dbReference type="AlphaFoldDB" id="A0A6J7CN50"/>
<dbReference type="GO" id="GO:0003677">
    <property type="term" value="F:DNA binding"/>
    <property type="evidence" value="ECO:0007669"/>
    <property type="project" value="UniProtKB-KW"/>
</dbReference>
<feature type="domain" description="Core-binding (CB)" evidence="5">
    <location>
        <begin position="64"/>
        <end position="153"/>
    </location>
</feature>
<dbReference type="InterPro" id="IPR050090">
    <property type="entry name" value="Tyrosine_recombinase_XerCD"/>
</dbReference>
<dbReference type="CDD" id="cd01189">
    <property type="entry name" value="INT_ICEBs1_C_like"/>
    <property type="match status" value="1"/>
</dbReference>
<dbReference type="SUPFAM" id="SSF56349">
    <property type="entry name" value="DNA breaking-rejoining enzymes"/>
    <property type="match status" value="1"/>
</dbReference>
<keyword evidence="1" id="KW-0229">DNA integration</keyword>
<evidence type="ECO:0000256" key="3">
    <source>
        <dbReference type="ARBA" id="ARBA00023172"/>
    </source>
</evidence>
<keyword evidence="3" id="KW-0233">DNA recombination</keyword>
<dbReference type="InterPro" id="IPR002104">
    <property type="entry name" value="Integrase_catalytic"/>
</dbReference>
<dbReference type="EMBL" id="CAFBLG010000019">
    <property type="protein sequence ID" value="CAB4859200.1"/>
    <property type="molecule type" value="Genomic_DNA"/>
</dbReference>
<dbReference type="Pfam" id="PF00589">
    <property type="entry name" value="Phage_integrase"/>
    <property type="match status" value="1"/>
</dbReference>
<keyword evidence="2" id="KW-0238">DNA-binding</keyword>
<dbReference type="Gene3D" id="1.10.150.130">
    <property type="match status" value="1"/>
</dbReference>
<organism evidence="6">
    <name type="scientific">freshwater metagenome</name>
    <dbReference type="NCBI Taxonomy" id="449393"/>
    <lineage>
        <taxon>unclassified sequences</taxon>
        <taxon>metagenomes</taxon>
        <taxon>ecological metagenomes</taxon>
    </lineage>
</organism>
<dbReference type="PROSITE" id="PS51900">
    <property type="entry name" value="CB"/>
    <property type="match status" value="1"/>
</dbReference>
<gene>
    <name evidence="6" type="ORF">UFOPK3295_00342</name>
</gene>
<dbReference type="InterPro" id="IPR004107">
    <property type="entry name" value="Integrase_SAM-like_N"/>
</dbReference>
<dbReference type="Pfam" id="PF14659">
    <property type="entry name" value="Phage_int_SAM_3"/>
    <property type="match status" value="1"/>
</dbReference>